<accession>A0A061EV52</accession>
<dbReference type="HOGENOM" id="CLU_657892_0_0_1"/>
<proteinExistence type="predicted"/>
<reference evidence="1 2" key="1">
    <citation type="journal article" date="2013" name="Genome Biol.">
        <title>The genome sequence of the most widely cultivated cacao type and its use to identify candidate genes regulating pod color.</title>
        <authorList>
            <person name="Motamayor J.C."/>
            <person name="Mockaitis K."/>
            <person name="Schmutz J."/>
            <person name="Haiminen N."/>
            <person name="Iii D.L."/>
            <person name="Cornejo O."/>
            <person name="Findley S.D."/>
            <person name="Zheng P."/>
            <person name="Utro F."/>
            <person name="Royaert S."/>
            <person name="Saski C."/>
            <person name="Jenkins J."/>
            <person name="Podicheti R."/>
            <person name="Zhao M."/>
            <person name="Scheffler B.E."/>
            <person name="Stack J.C."/>
            <person name="Feltus F.A."/>
            <person name="Mustiga G.M."/>
            <person name="Amores F."/>
            <person name="Phillips W."/>
            <person name="Marelli J.P."/>
            <person name="May G.D."/>
            <person name="Shapiro H."/>
            <person name="Ma J."/>
            <person name="Bustamante C.D."/>
            <person name="Schnell R.J."/>
            <person name="Main D."/>
            <person name="Gilbert D."/>
            <person name="Parida L."/>
            <person name="Kuhn D.N."/>
        </authorList>
    </citation>
    <scope>NUCLEOTIDE SEQUENCE [LARGE SCALE GENOMIC DNA]</scope>
    <source>
        <strain evidence="2">cv. Matina 1-6</strain>
    </source>
</reference>
<organism evidence="1 2">
    <name type="scientific">Theobroma cacao</name>
    <name type="common">Cacao</name>
    <name type="synonym">Cocoa</name>
    <dbReference type="NCBI Taxonomy" id="3641"/>
    <lineage>
        <taxon>Eukaryota</taxon>
        <taxon>Viridiplantae</taxon>
        <taxon>Streptophyta</taxon>
        <taxon>Embryophyta</taxon>
        <taxon>Tracheophyta</taxon>
        <taxon>Spermatophyta</taxon>
        <taxon>Magnoliopsida</taxon>
        <taxon>eudicotyledons</taxon>
        <taxon>Gunneridae</taxon>
        <taxon>Pentapetalae</taxon>
        <taxon>rosids</taxon>
        <taxon>malvids</taxon>
        <taxon>Malvales</taxon>
        <taxon>Malvaceae</taxon>
        <taxon>Byttnerioideae</taxon>
        <taxon>Theobroma</taxon>
    </lineage>
</organism>
<dbReference type="PANTHER" id="PTHR37610:SF97">
    <property type="entry name" value="RETROTRANSPOSON GAG DOMAIN-CONTAINING PROTEIN"/>
    <property type="match status" value="1"/>
</dbReference>
<keyword evidence="2" id="KW-1185">Reference proteome</keyword>
<evidence type="ECO:0000313" key="1">
    <source>
        <dbReference type="EMBL" id="EOY08980.1"/>
    </source>
</evidence>
<dbReference type="Gramene" id="EOY08980">
    <property type="protein sequence ID" value="EOY08980"/>
    <property type="gene ID" value="TCM_024316"/>
</dbReference>
<protein>
    <recommendedName>
        <fullName evidence="3">Reverse transcriptase Ty1/copia-type domain-containing protein</fullName>
    </recommendedName>
</protein>
<dbReference type="InParanoid" id="A0A061EV52"/>
<evidence type="ECO:0008006" key="3">
    <source>
        <dbReference type="Google" id="ProtNLM"/>
    </source>
</evidence>
<name>A0A061EV52_THECC</name>
<sequence length="418" mass="46642">MPSTRLRMRVNKHEIYEVFAKIILYNYIGTYKFIFLNALQSKNKAGLIDGTIVKLDVNSQDYDPWIQCNAIVLSWLTNVLAKEIQSRTTHANTTYKSSNQSRSLGGRCMIGSDQSNSNLVLAATIGDTRSSTPSPGIKAQQQQILQVLAALGVGNARSLQSASQVGATIANTTNQNDLPSRRPIGVGSVRDGLYYLEPIRKGKALMASNMRHIEMWHRRLGHLPMNRLSFVGELSVNVRESTAPSITVTIDYSVVTGKKARQIPQKLADYDFALPPSLTSSSSTYSPTPKANSTVYPLSQFISYSRFSRDHNAFLATIISTNEPTNFHQAIKHAHWRDANAKEISALEENKTWVLNDVTVTGNDPERIVKLKRYLDKKFRIKDLGKLKYFLGIEVANSPSSIVLSQQISVMICSRWVF</sequence>
<dbReference type="AlphaFoldDB" id="A0A061EV52"/>
<dbReference type="PANTHER" id="PTHR37610">
    <property type="entry name" value="CCHC-TYPE DOMAIN-CONTAINING PROTEIN"/>
    <property type="match status" value="1"/>
</dbReference>
<gene>
    <name evidence="1" type="ORF">TCM_024316</name>
</gene>
<dbReference type="EMBL" id="CM001883">
    <property type="protein sequence ID" value="EOY08980.1"/>
    <property type="molecule type" value="Genomic_DNA"/>
</dbReference>
<evidence type="ECO:0000313" key="2">
    <source>
        <dbReference type="Proteomes" id="UP000026915"/>
    </source>
</evidence>
<dbReference type="Proteomes" id="UP000026915">
    <property type="component" value="Chromosome 5"/>
</dbReference>
<dbReference type="eggNOG" id="KOG0017">
    <property type="taxonomic scope" value="Eukaryota"/>
</dbReference>